<dbReference type="Gene3D" id="3.40.50.1390">
    <property type="entry name" value="Resolvase, N-terminal catalytic domain"/>
    <property type="match status" value="1"/>
</dbReference>
<protein>
    <submittedName>
        <fullName evidence="1">Dehydrogenase</fullName>
    </submittedName>
</protein>
<dbReference type="AlphaFoldDB" id="A0A367Y0M4"/>
<comment type="caution">
    <text evidence="1">The sequence shown here is derived from an EMBL/GenBank/DDBJ whole genome shotgun (WGS) entry which is preliminary data.</text>
</comment>
<sequence length="118" mass="13231">MSEHFEEVSTRDEIWRARPVDARLVGIVVAREGMPSIVEQREQLTAFGVPIAGFRHPAPNVVESWEERLNRLFGRLDKGDVVVVTSAHVFGRDAAEETQTIAELGRRGIMIKVLAHSE</sequence>
<evidence type="ECO:0000313" key="1">
    <source>
        <dbReference type="EMBL" id="RCK58602.1"/>
    </source>
</evidence>
<dbReference type="OrthoDB" id="5078782at2"/>
<dbReference type="InterPro" id="IPR036162">
    <property type="entry name" value="Resolvase-like_N_sf"/>
</dbReference>
<dbReference type="GO" id="GO:0003677">
    <property type="term" value="F:DNA binding"/>
    <property type="evidence" value="ECO:0007669"/>
    <property type="project" value="InterPro"/>
</dbReference>
<organism evidence="1 2">
    <name type="scientific">Microbacterium sorbitolivorans</name>
    <dbReference type="NCBI Taxonomy" id="1867410"/>
    <lineage>
        <taxon>Bacteria</taxon>
        <taxon>Bacillati</taxon>
        <taxon>Actinomycetota</taxon>
        <taxon>Actinomycetes</taxon>
        <taxon>Micrococcales</taxon>
        <taxon>Microbacteriaceae</taxon>
        <taxon>Microbacterium</taxon>
    </lineage>
</organism>
<accession>A0A367Y0M4</accession>
<name>A0A367Y0M4_9MICO</name>
<dbReference type="Proteomes" id="UP000253508">
    <property type="component" value="Unassembled WGS sequence"/>
</dbReference>
<gene>
    <name evidence="1" type="ORF">DTO57_10620</name>
</gene>
<dbReference type="GO" id="GO:0000150">
    <property type="term" value="F:DNA strand exchange activity"/>
    <property type="evidence" value="ECO:0007669"/>
    <property type="project" value="InterPro"/>
</dbReference>
<evidence type="ECO:0000313" key="2">
    <source>
        <dbReference type="Proteomes" id="UP000253508"/>
    </source>
</evidence>
<reference evidence="1 2" key="1">
    <citation type="submission" date="2018-07" db="EMBL/GenBank/DDBJ databases">
        <title>Microbacterium endoborsara sp. nov., a novel actinobacterium isolated from Borszczowia aralocaspica.</title>
        <authorList>
            <person name="An D."/>
        </authorList>
    </citation>
    <scope>NUCLEOTIDE SEQUENCE [LARGE SCALE GENOMIC DNA]</scope>
    <source>
        <strain evidence="1 2">C1.15228</strain>
    </source>
</reference>
<proteinExistence type="predicted"/>
<dbReference type="EMBL" id="QORO01000003">
    <property type="protein sequence ID" value="RCK58602.1"/>
    <property type="molecule type" value="Genomic_DNA"/>
</dbReference>
<keyword evidence="2" id="KW-1185">Reference proteome</keyword>
<dbReference type="SUPFAM" id="SSF53041">
    <property type="entry name" value="Resolvase-like"/>
    <property type="match status" value="1"/>
</dbReference>